<dbReference type="GO" id="GO:0004842">
    <property type="term" value="F:ubiquitin-protein transferase activity"/>
    <property type="evidence" value="ECO:0007669"/>
    <property type="project" value="TreeGrafter"/>
</dbReference>
<sequence>VDVNFTDDVGQTLCNWASAFGSLEMVQYLCDKGADVNKGHKSSSLHYAASFGRPDIVKVLLQRGANPDLRDEDDS</sequence>
<evidence type="ECO:0000256" key="2">
    <source>
        <dbReference type="ARBA" id="ARBA00023043"/>
    </source>
</evidence>
<protein>
    <submittedName>
        <fullName evidence="4">Ankyrin repeat protein</fullName>
    </submittedName>
</protein>
<dbReference type="Proteomes" id="UP000053660">
    <property type="component" value="Unassembled WGS sequence"/>
</dbReference>
<dbReference type="PANTHER" id="PTHR24171">
    <property type="entry name" value="ANKYRIN REPEAT DOMAIN-CONTAINING PROTEIN 39-RELATED"/>
    <property type="match status" value="1"/>
</dbReference>
<name>A0A0B1SA47_OESDE</name>
<feature type="repeat" description="ANK" evidence="3">
    <location>
        <begin position="9"/>
        <end position="41"/>
    </location>
</feature>
<gene>
    <name evidence="4" type="ORF">OESDEN_19550</name>
</gene>
<dbReference type="UniPathway" id="UPA00143"/>
<keyword evidence="2 3" id="KW-0040">ANK repeat</keyword>
<dbReference type="AlphaFoldDB" id="A0A0B1SA47"/>
<dbReference type="GO" id="GO:0085020">
    <property type="term" value="P:protein K6-linked ubiquitination"/>
    <property type="evidence" value="ECO:0007669"/>
    <property type="project" value="TreeGrafter"/>
</dbReference>
<dbReference type="PANTHER" id="PTHR24171:SF8">
    <property type="entry name" value="BRCA1-ASSOCIATED RING DOMAIN PROTEIN 1"/>
    <property type="match status" value="1"/>
</dbReference>
<dbReference type="PROSITE" id="PS50297">
    <property type="entry name" value="ANK_REP_REGION"/>
    <property type="match status" value="1"/>
</dbReference>
<evidence type="ECO:0000313" key="4">
    <source>
        <dbReference type="EMBL" id="KHJ80771.1"/>
    </source>
</evidence>
<dbReference type="InterPro" id="IPR002110">
    <property type="entry name" value="Ankyrin_rpt"/>
</dbReference>
<evidence type="ECO:0000313" key="5">
    <source>
        <dbReference type="Proteomes" id="UP000053660"/>
    </source>
</evidence>
<feature type="non-terminal residue" evidence="4">
    <location>
        <position position="1"/>
    </location>
</feature>
<dbReference type="OrthoDB" id="5815001at2759"/>
<dbReference type="InterPro" id="IPR036770">
    <property type="entry name" value="Ankyrin_rpt-contain_sf"/>
</dbReference>
<feature type="repeat" description="ANK" evidence="3">
    <location>
        <begin position="40"/>
        <end position="72"/>
    </location>
</feature>
<proteinExistence type="predicted"/>
<dbReference type="SMART" id="SM00248">
    <property type="entry name" value="ANK"/>
    <property type="match status" value="2"/>
</dbReference>
<dbReference type="EMBL" id="KN599309">
    <property type="protein sequence ID" value="KHJ80771.1"/>
    <property type="molecule type" value="Genomic_DNA"/>
</dbReference>
<keyword evidence="5" id="KW-1185">Reference proteome</keyword>
<dbReference type="GO" id="GO:0031436">
    <property type="term" value="C:BRCA1-BARD1 complex"/>
    <property type="evidence" value="ECO:0007669"/>
    <property type="project" value="TreeGrafter"/>
</dbReference>
<dbReference type="GO" id="GO:0070531">
    <property type="term" value="C:BRCA1-A complex"/>
    <property type="evidence" value="ECO:0007669"/>
    <property type="project" value="TreeGrafter"/>
</dbReference>
<dbReference type="PROSITE" id="PS50088">
    <property type="entry name" value="ANK_REPEAT"/>
    <property type="match status" value="2"/>
</dbReference>
<dbReference type="Pfam" id="PF12796">
    <property type="entry name" value="Ank_2"/>
    <property type="match status" value="1"/>
</dbReference>
<evidence type="ECO:0000256" key="3">
    <source>
        <dbReference type="PROSITE-ProRule" id="PRU00023"/>
    </source>
</evidence>
<accession>A0A0B1SA47</accession>
<evidence type="ECO:0000256" key="1">
    <source>
        <dbReference type="ARBA" id="ARBA00022737"/>
    </source>
</evidence>
<organism evidence="4 5">
    <name type="scientific">Oesophagostomum dentatum</name>
    <name type="common">Nodular worm</name>
    <dbReference type="NCBI Taxonomy" id="61180"/>
    <lineage>
        <taxon>Eukaryota</taxon>
        <taxon>Metazoa</taxon>
        <taxon>Ecdysozoa</taxon>
        <taxon>Nematoda</taxon>
        <taxon>Chromadorea</taxon>
        <taxon>Rhabditida</taxon>
        <taxon>Rhabditina</taxon>
        <taxon>Rhabditomorpha</taxon>
        <taxon>Strongyloidea</taxon>
        <taxon>Strongylidae</taxon>
        <taxon>Oesophagostomum</taxon>
    </lineage>
</organism>
<keyword evidence="1" id="KW-0677">Repeat</keyword>
<reference evidence="4 5" key="1">
    <citation type="submission" date="2014-03" db="EMBL/GenBank/DDBJ databases">
        <title>Draft genome of the hookworm Oesophagostomum dentatum.</title>
        <authorList>
            <person name="Mitreva M."/>
        </authorList>
    </citation>
    <scope>NUCLEOTIDE SEQUENCE [LARGE SCALE GENOMIC DNA]</scope>
    <source>
        <strain evidence="4 5">OD-Hann</strain>
    </source>
</reference>
<dbReference type="Gene3D" id="1.25.40.20">
    <property type="entry name" value="Ankyrin repeat-containing domain"/>
    <property type="match status" value="1"/>
</dbReference>
<dbReference type="SUPFAM" id="SSF48403">
    <property type="entry name" value="Ankyrin repeat"/>
    <property type="match status" value="1"/>
</dbReference>